<feature type="transmembrane region" description="Helical" evidence="2">
    <location>
        <begin position="191"/>
        <end position="218"/>
    </location>
</feature>
<dbReference type="InParanoid" id="D3B017"/>
<reference evidence="4 5" key="1">
    <citation type="journal article" date="2011" name="Genome Res.">
        <title>Phylogeny-wide analysis of social amoeba genomes highlights ancient origins for complex intercellular communication.</title>
        <authorList>
            <person name="Heidel A.J."/>
            <person name="Lawal H.M."/>
            <person name="Felder M."/>
            <person name="Schilde C."/>
            <person name="Helps N.R."/>
            <person name="Tunggal B."/>
            <person name="Rivero F."/>
            <person name="John U."/>
            <person name="Schleicher M."/>
            <person name="Eichinger L."/>
            <person name="Platzer M."/>
            <person name="Noegel A.A."/>
            <person name="Schaap P."/>
            <person name="Gloeckner G."/>
        </authorList>
    </citation>
    <scope>NUCLEOTIDE SEQUENCE [LARGE SCALE GENOMIC DNA]</scope>
    <source>
        <strain evidence="5">ATCC 26659 / Pp 5 / PN500</strain>
    </source>
</reference>
<organism evidence="4 5">
    <name type="scientific">Heterostelium pallidum (strain ATCC 26659 / Pp 5 / PN500)</name>
    <name type="common">Cellular slime mold</name>
    <name type="synonym">Polysphondylium pallidum</name>
    <dbReference type="NCBI Taxonomy" id="670386"/>
    <lineage>
        <taxon>Eukaryota</taxon>
        <taxon>Amoebozoa</taxon>
        <taxon>Evosea</taxon>
        <taxon>Eumycetozoa</taxon>
        <taxon>Dictyostelia</taxon>
        <taxon>Acytosteliales</taxon>
        <taxon>Acytosteliaceae</taxon>
        <taxon>Heterostelium</taxon>
    </lineage>
</organism>
<keyword evidence="1" id="KW-0238">DNA-binding</keyword>
<evidence type="ECO:0000313" key="4">
    <source>
        <dbReference type="EMBL" id="EFA84641.1"/>
    </source>
</evidence>
<dbReference type="InterPro" id="IPR010982">
    <property type="entry name" value="Lambda_DNA-bd_dom_sf"/>
</dbReference>
<dbReference type="GO" id="GO:0005634">
    <property type="term" value="C:nucleus"/>
    <property type="evidence" value="ECO:0007669"/>
    <property type="project" value="TreeGrafter"/>
</dbReference>
<evidence type="ECO:0000256" key="2">
    <source>
        <dbReference type="SAM" id="Phobius"/>
    </source>
</evidence>
<feature type="transmembrane region" description="Helical" evidence="2">
    <location>
        <begin position="322"/>
        <end position="344"/>
    </location>
</feature>
<dbReference type="GO" id="GO:0003677">
    <property type="term" value="F:DNA binding"/>
    <property type="evidence" value="ECO:0007669"/>
    <property type="project" value="UniProtKB-KW"/>
</dbReference>
<dbReference type="SUPFAM" id="SSF47413">
    <property type="entry name" value="lambda repressor-like DNA-binding domains"/>
    <property type="match status" value="1"/>
</dbReference>
<keyword evidence="5" id="KW-1185">Reference proteome</keyword>
<dbReference type="CDD" id="cd00093">
    <property type="entry name" value="HTH_XRE"/>
    <property type="match status" value="1"/>
</dbReference>
<dbReference type="FunCoup" id="D3B017">
    <property type="interactions" value="805"/>
</dbReference>
<dbReference type="AlphaFoldDB" id="D3B017"/>
<keyword evidence="2" id="KW-0472">Membrane</keyword>
<evidence type="ECO:0000313" key="5">
    <source>
        <dbReference type="Proteomes" id="UP000001396"/>
    </source>
</evidence>
<feature type="transmembrane region" description="Helical" evidence="2">
    <location>
        <begin position="356"/>
        <end position="385"/>
    </location>
</feature>
<proteinExistence type="predicted"/>
<sequence>MSEIAKKYNAGTNKGSSQFNAKKIEEEEESIKIPELKASVPKAIQKARTQLGMNQKELAAKIYETTSVVNSYENGSAIPSVPILIKMEKVLGVKLRGKDIGTPLKFTDLLMGISLRFGQVVNVYKSSSSYTKISKFIIKPVQQQKKIGMMILDSEETVHFELEEDFDGMEYPEKSKYGWAYNRIPLTNAQWLYIFGAQGVVSGIINFFINMFLAWVIYPKGEGATIVFTGSLTCIFSDIIMTSFLLPTITCILSSFLVTFDLRKGKMISPIDERWLKHPCLSWIPTVSTSIHYVLTNDVCYLLFYFLNVLGINYKIIIKRAIIFGVLGVCVFSPPTLVAVFLATKSDGYMVLKWSFYIFKGIWCALLAMIVSPLIAFVLVASYALHCTSKSTLTFEEHNSDG</sequence>
<dbReference type="GeneID" id="31357160"/>
<keyword evidence="2" id="KW-0812">Transmembrane</keyword>
<dbReference type="Pfam" id="PF01381">
    <property type="entry name" value="HTH_3"/>
    <property type="match status" value="1"/>
</dbReference>
<name>D3B017_HETP5</name>
<dbReference type="RefSeq" id="XP_020436754.1">
    <property type="nucleotide sequence ID" value="XM_020572637.1"/>
</dbReference>
<dbReference type="PROSITE" id="PS50943">
    <property type="entry name" value="HTH_CROC1"/>
    <property type="match status" value="1"/>
</dbReference>
<gene>
    <name evidence="4" type="ORF">PPL_01631</name>
</gene>
<protein>
    <recommendedName>
        <fullName evidence="3">HTH cro/C1-type domain-containing protein</fullName>
    </recommendedName>
</protein>
<comment type="caution">
    <text evidence="4">The sequence shown here is derived from an EMBL/GenBank/DDBJ whole genome shotgun (WGS) entry which is preliminary data.</text>
</comment>
<evidence type="ECO:0000259" key="3">
    <source>
        <dbReference type="PROSITE" id="PS50943"/>
    </source>
</evidence>
<accession>D3B017</accession>
<dbReference type="SMART" id="SM00530">
    <property type="entry name" value="HTH_XRE"/>
    <property type="match status" value="1"/>
</dbReference>
<dbReference type="PANTHER" id="PTHR10245">
    <property type="entry name" value="ENDOTHELIAL DIFFERENTIATION-RELATED FACTOR 1 MULTIPROTEIN BRIDGING FACTOR 1"/>
    <property type="match status" value="1"/>
</dbReference>
<dbReference type="InterPro" id="IPR001387">
    <property type="entry name" value="Cro/C1-type_HTH"/>
</dbReference>
<evidence type="ECO:0000256" key="1">
    <source>
        <dbReference type="ARBA" id="ARBA00023125"/>
    </source>
</evidence>
<dbReference type="STRING" id="670386.D3B017"/>
<dbReference type="Proteomes" id="UP000001396">
    <property type="component" value="Unassembled WGS sequence"/>
</dbReference>
<feature type="domain" description="HTH cro/C1-type" evidence="3">
    <location>
        <begin position="44"/>
        <end position="98"/>
    </location>
</feature>
<dbReference type="EMBL" id="ADBJ01000008">
    <property type="protein sequence ID" value="EFA84641.1"/>
    <property type="molecule type" value="Genomic_DNA"/>
</dbReference>
<dbReference type="Gene3D" id="1.10.260.40">
    <property type="entry name" value="lambda repressor-like DNA-binding domains"/>
    <property type="match status" value="1"/>
</dbReference>
<dbReference type="PANTHER" id="PTHR10245:SF15">
    <property type="entry name" value="ENDOTHELIAL DIFFERENTIATION-RELATED FACTOR 1"/>
    <property type="match status" value="1"/>
</dbReference>
<feature type="transmembrane region" description="Helical" evidence="2">
    <location>
        <begin position="239"/>
        <end position="260"/>
    </location>
</feature>
<keyword evidence="2" id="KW-1133">Transmembrane helix</keyword>